<keyword evidence="9" id="KW-1185">Reference proteome</keyword>
<dbReference type="Proteomes" id="UP000263595">
    <property type="component" value="Unassembled WGS sequence"/>
</dbReference>
<evidence type="ECO:0000313" key="9">
    <source>
        <dbReference type="Proteomes" id="UP000263595"/>
    </source>
</evidence>
<sequence>MRALVMPLLIVSWASLAHAEPLPSFLNSNDTDRRLPIPNLPADAYRPTPSGAQLPSNGSAQPPPLQMNTQVQVRKVRFEGGTVYPLNDLREHYRPLIGRQVSLAELIDVTRRLTQRYQQDGYLLSYAYLPPQDFADGRVRVVLVEGYIRDYQLQGDIGASAAYLDELMTKLKAERPLTRKTFERYTSLISRIPGVTFQAQVPPPGTTDGGARMIAQASRKPFTSTLSLSESSRDDLQALIGVTSNGQTRFAEQLSASVLVPPGEDNARYWRLDYSQYLDSEGSKVLLSASRYRSDPKALIRLDNGIDLTQHRENERYSIGISQALIASPTEWLEVVGRFYAVNDRIDYQVVGFPLQLDSETDLRALSFEGDWRKAEAQRLRIVSAGVYQGLDYLGARSNADYDLDFLRLRLSALQSDQFLQNWQGVASAALYWSGDSLPDSERAVFGGQNFGRGYPSDQASGDKGWGLAYELNYSFKRDGNWVKVLQPYVAVDAARAWFNELEVQQSKLSSAALGMRFGDAHYYNIAVEVAKPMSDIALDSLNRRPRVTLSFSYQL</sequence>
<dbReference type="OrthoDB" id="5753546at2"/>
<accession>A0A383S233</accession>
<evidence type="ECO:0000256" key="2">
    <source>
        <dbReference type="ARBA" id="ARBA00022692"/>
    </source>
</evidence>
<feature type="signal peptide" evidence="5">
    <location>
        <begin position="1"/>
        <end position="19"/>
    </location>
</feature>
<dbReference type="InterPro" id="IPR051544">
    <property type="entry name" value="TPS_OM_transporter"/>
</dbReference>
<evidence type="ECO:0000313" key="8">
    <source>
        <dbReference type="EMBL" id="SYX92751.1"/>
    </source>
</evidence>
<dbReference type="GO" id="GO:0098046">
    <property type="term" value="C:type V protein secretion system complex"/>
    <property type="evidence" value="ECO:0007669"/>
    <property type="project" value="TreeGrafter"/>
</dbReference>
<reference evidence="9" key="1">
    <citation type="submission" date="2018-08" db="EMBL/GenBank/DDBJ databases">
        <authorList>
            <person name="Blom J."/>
        </authorList>
    </citation>
    <scope>NUCLEOTIDE SEQUENCE [LARGE SCALE GENOMIC DNA]</scope>
    <source>
        <strain evidence="9">CCOS 865</strain>
    </source>
</reference>
<name>A0A383S233_9PSED</name>
<dbReference type="PANTHER" id="PTHR34597:SF6">
    <property type="entry name" value="BLR6126 PROTEIN"/>
    <property type="match status" value="1"/>
</dbReference>
<keyword evidence="2" id="KW-0812">Transmembrane</keyword>
<evidence type="ECO:0000256" key="4">
    <source>
        <dbReference type="SAM" id="MobiDB-lite"/>
    </source>
</evidence>
<dbReference type="Gene3D" id="2.40.160.50">
    <property type="entry name" value="membrane protein fhac: a member of the omp85/tpsb transporter family"/>
    <property type="match status" value="1"/>
</dbReference>
<feature type="chain" id="PRO_5017078711" evidence="5">
    <location>
        <begin position="20"/>
        <end position="556"/>
    </location>
</feature>
<feature type="compositionally biased region" description="Polar residues" evidence="4">
    <location>
        <begin position="50"/>
        <end position="65"/>
    </location>
</feature>
<feature type="region of interest" description="Disordered" evidence="4">
    <location>
        <begin position="24"/>
        <end position="65"/>
    </location>
</feature>
<evidence type="ECO:0000259" key="7">
    <source>
        <dbReference type="Pfam" id="PF08479"/>
    </source>
</evidence>
<dbReference type="Pfam" id="PF08479">
    <property type="entry name" value="POTRA_2"/>
    <property type="match status" value="1"/>
</dbReference>
<dbReference type="InterPro" id="IPR005565">
    <property type="entry name" value="Hemolysn_activator_HlyB_C"/>
</dbReference>
<keyword evidence="3" id="KW-0998">Cell outer membrane</keyword>
<dbReference type="Gene3D" id="3.10.20.310">
    <property type="entry name" value="membrane protein fhac"/>
    <property type="match status" value="1"/>
</dbReference>
<dbReference type="Pfam" id="PF03865">
    <property type="entry name" value="ShlB"/>
    <property type="match status" value="1"/>
</dbReference>
<keyword evidence="1" id="KW-0472">Membrane</keyword>
<dbReference type="InterPro" id="IPR013686">
    <property type="entry name" value="Polypept-transport_assoc_ShlB"/>
</dbReference>
<dbReference type="EMBL" id="UNOZ01000037">
    <property type="protein sequence ID" value="SYX92751.1"/>
    <property type="molecule type" value="Genomic_DNA"/>
</dbReference>
<dbReference type="RefSeq" id="WP_119146138.1">
    <property type="nucleotide sequence ID" value="NZ_CBCSFL010000068.1"/>
</dbReference>
<evidence type="ECO:0000259" key="6">
    <source>
        <dbReference type="Pfam" id="PF03865"/>
    </source>
</evidence>
<evidence type="ECO:0000256" key="1">
    <source>
        <dbReference type="ARBA" id="ARBA00022452"/>
    </source>
</evidence>
<proteinExistence type="predicted"/>
<protein>
    <submittedName>
        <fullName evidence="8">Heme/hemopexin transporter protein HuxB</fullName>
    </submittedName>
</protein>
<dbReference type="AlphaFoldDB" id="A0A383S233"/>
<evidence type="ECO:0000256" key="3">
    <source>
        <dbReference type="ARBA" id="ARBA00023237"/>
    </source>
</evidence>
<dbReference type="GO" id="GO:0008320">
    <property type="term" value="F:protein transmembrane transporter activity"/>
    <property type="evidence" value="ECO:0007669"/>
    <property type="project" value="TreeGrafter"/>
</dbReference>
<dbReference type="PANTHER" id="PTHR34597">
    <property type="entry name" value="SLR1661 PROTEIN"/>
    <property type="match status" value="1"/>
</dbReference>
<feature type="domain" description="Haemolysin activator HlyB C-terminal" evidence="6">
    <location>
        <begin position="382"/>
        <end position="518"/>
    </location>
</feature>
<feature type="domain" description="Polypeptide-transport-associated ShlB-type" evidence="7">
    <location>
        <begin position="72"/>
        <end position="146"/>
    </location>
</feature>
<keyword evidence="5" id="KW-0732">Signal</keyword>
<gene>
    <name evidence="8" type="primary">hxuB</name>
    <name evidence="8" type="ORF">CCOS865_05043</name>
</gene>
<evidence type="ECO:0000256" key="5">
    <source>
        <dbReference type="SAM" id="SignalP"/>
    </source>
</evidence>
<organism evidence="8 9">
    <name type="scientific">Pseudomonas reidholzensis</name>
    <dbReference type="NCBI Taxonomy" id="1785162"/>
    <lineage>
        <taxon>Bacteria</taxon>
        <taxon>Pseudomonadati</taxon>
        <taxon>Pseudomonadota</taxon>
        <taxon>Gammaproteobacteria</taxon>
        <taxon>Pseudomonadales</taxon>
        <taxon>Pseudomonadaceae</taxon>
        <taxon>Pseudomonas</taxon>
    </lineage>
</organism>
<dbReference type="GO" id="GO:0046819">
    <property type="term" value="P:protein secretion by the type V secretion system"/>
    <property type="evidence" value="ECO:0007669"/>
    <property type="project" value="TreeGrafter"/>
</dbReference>
<keyword evidence="1" id="KW-1134">Transmembrane beta strand</keyword>